<dbReference type="PANTHER" id="PTHR33055:SF13">
    <property type="entry name" value="TRANSPOSASE"/>
    <property type="match status" value="1"/>
</dbReference>
<dbReference type="STRING" id="394.NGR_c05360"/>
<evidence type="ECO:0000256" key="1">
    <source>
        <dbReference type="SAM" id="Coils"/>
    </source>
</evidence>
<dbReference type="Pfam" id="PF02371">
    <property type="entry name" value="Transposase_20"/>
    <property type="match status" value="1"/>
</dbReference>
<sequence length="316" mass="34993">MSNISMICAGIDVAKDRLEVAVHPGGARLDVGNDAAGLQALDAFLDTHGVQRVGFEASGGYEWRLMAHLRQGPRPAARLQPAQVRAFAKSRLQRAKNDRLDARLIAAFTAALERLPELPEARFDNLAAELTYLEQIEQQIALVKTFAEAALTDSIRRRHQRQIETLTKKREAEIERIAKAMRADAQLSRRLDLLVSIKGIGLRSALALVIRLPELGQASREEVAALVGVAPFDDDTGKRCGIRHIDGGRERLRKAVFMCAFTAARHNPDLAAFYKRLRQKGKDHKLAVIAVARKLVVLANAVVARGSEWTPRYQHP</sequence>
<dbReference type="GO" id="GO:0006313">
    <property type="term" value="P:DNA transposition"/>
    <property type="evidence" value="ECO:0007669"/>
    <property type="project" value="InterPro"/>
</dbReference>
<accession>C3MHK4</accession>
<dbReference type="HOGENOM" id="CLU_036902_5_1_5"/>
<organism evidence="4 5">
    <name type="scientific">Sinorhizobium fredii (strain NBRC 101917 / NGR234)</name>
    <dbReference type="NCBI Taxonomy" id="394"/>
    <lineage>
        <taxon>Bacteria</taxon>
        <taxon>Pseudomonadati</taxon>
        <taxon>Pseudomonadota</taxon>
        <taxon>Alphaproteobacteria</taxon>
        <taxon>Hyphomicrobiales</taxon>
        <taxon>Rhizobiaceae</taxon>
        <taxon>Sinorhizobium/Ensifer group</taxon>
        <taxon>Sinorhizobium</taxon>
    </lineage>
</organism>
<proteinExistence type="predicted"/>
<dbReference type="PATRIC" id="fig|394.7.peg.3349"/>
<dbReference type="Pfam" id="PF01548">
    <property type="entry name" value="DEDD_Tnp_IS110"/>
    <property type="match status" value="1"/>
</dbReference>
<dbReference type="EMBL" id="CP001389">
    <property type="protein sequence ID" value="ACP24332.1"/>
    <property type="molecule type" value="Genomic_DNA"/>
</dbReference>
<dbReference type="RefSeq" id="WP_012707117.1">
    <property type="nucleotide sequence ID" value="NC_012587.1"/>
</dbReference>
<dbReference type="AlphaFoldDB" id="C3MHK4"/>
<keyword evidence="5" id="KW-1185">Reference proteome</keyword>
<evidence type="ECO:0000313" key="4">
    <source>
        <dbReference type="EMBL" id="ACP24332.1"/>
    </source>
</evidence>
<dbReference type="PANTHER" id="PTHR33055">
    <property type="entry name" value="TRANSPOSASE FOR INSERTION SEQUENCE ELEMENT IS1111A"/>
    <property type="match status" value="1"/>
</dbReference>
<dbReference type="GO" id="GO:0003677">
    <property type="term" value="F:DNA binding"/>
    <property type="evidence" value="ECO:0007669"/>
    <property type="project" value="InterPro"/>
</dbReference>
<dbReference type="OrthoDB" id="8261795at2"/>
<keyword evidence="1" id="KW-0175">Coiled coil</keyword>
<feature type="coiled-coil region" evidence="1">
    <location>
        <begin position="156"/>
        <end position="183"/>
    </location>
</feature>
<gene>
    <name evidence="4" type="ordered locus">NGR_c05360</name>
</gene>
<protein>
    <submittedName>
        <fullName evidence="4">Transposase for insertion sequence NGRIS-21a</fullName>
    </submittedName>
</protein>
<dbReference type="GO" id="GO:0004803">
    <property type="term" value="F:transposase activity"/>
    <property type="evidence" value="ECO:0007669"/>
    <property type="project" value="InterPro"/>
</dbReference>
<dbReference type="InterPro" id="IPR047650">
    <property type="entry name" value="Transpos_IS110"/>
</dbReference>
<evidence type="ECO:0000313" key="5">
    <source>
        <dbReference type="Proteomes" id="UP000001054"/>
    </source>
</evidence>
<dbReference type="InterPro" id="IPR002525">
    <property type="entry name" value="Transp_IS110-like_N"/>
</dbReference>
<feature type="domain" description="Transposase IS110-like N-terminal" evidence="2">
    <location>
        <begin position="9"/>
        <end position="140"/>
    </location>
</feature>
<evidence type="ECO:0000259" key="3">
    <source>
        <dbReference type="Pfam" id="PF02371"/>
    </source>
</evidence>
<dbReference type="Proteomes" id="UP000001054">
    <property type="component" value="Chromosome"/>
</dbReference>
<reference evidence="4 5" key="1">
    <citation type="journal article" date="2009" name="Appl. Environ. Microbiol.">
        <title>Rhizobium sp. strain NGR234 possesses a remarkable number of secretion systems.</title>
        <authorList>
            <person name="Schmeisser C."/>
            <person name="Liesegang H."/>
            <person name="Krysciak D."/>
            <person name="Bakkou N."/>
            <person name="Le Quere A."/>
            <person name="Wollherr A."/>
            <person name="Heinemeyer I."/>
            <person name="Morgenstern B."/>
            <person name="Pommerening-Roeser A."/>
            <person name="Flores M."/>
            <person name="Palacios R."/>
            <person name="Brenner S."/>
            <person name="Gottschalk G."/>
            <person name="Schmitz R.A."/>
            <person name="Broughton W.J."/>
            <person name="Perret X."/>
            <person name="Strittmatter A.W."/>
            <person name="Streit W.R."/>
        </authorList>
    </citation>
    <scope>NUCLEOTIDE SEQUENCE [LARGE SCALE GENOMIC DNA]</scope>
    <source>
        <strain evidence="5">NBRC 101917 / NGR234</strain>
    </source>
</reference>
<dbReference type="NCBIfam" id="NF033542">
    <property type="entry name" value="transpos_IS110"/>
    <property type="match status" value="1"/>
</dbReference>
<dbReference type="KEGG" id="rhi:NGR_c05360"/>
<evidence type="ECO:0000259" key="2">
    <source>
        <dbReference type="Pfam" id="PF01548"/>
    </source>
</evidence>
<name>C3MHK4_SINFN</name>
<dbReference type="InterPro" id="IPR003346">
    <property type="entry name" value="Transposase_20"/>
</dbReference>
<feature type="domain" description="Transposase IS116/IS110/IS902 C-terminal" evidence="3">
    <location>
        <begin position="192"/>
        <end position="275"/>
    </location>
</feature>
<dbReference type="eggNOG" id="COG3547">
    <property type="taxonomic scope" value="Bacteria"/>
</dbReference>